<feature type="compositionally biased region" description="Basic and acidic residues" evidence="2">
    <location>
        <begin position="407"/>
        <end position="416"/>
    </location>
</feature>
<comment type="caution">
    <text evidence="3">The sequence shown here is derived from an EMBL/GenBank/DDBJ whole genome shotgun (WGS) entry which is preliminary data.</text>
</comment>
<feature type="region of interest" description="Disordered" evidence="2">
    <location>
        <begin position="304"/>
        <end position="327"/>
    </location>
</feature>
<dbReference type="Proteomes" id="UP000188551">
    <property type="component" value="Unassembled WGS sequence"/>
</dbReference>
<feature type="compositionally biased region" description="Low complexity" evidence="2">
    <location>
        <begin position="434"/>
        <end position="454"/>
    </location>
</feature>
<evidence type="ECO:0000313" key="4">
    <source>
        <dbReference type="EMBL" id="OOC08163.1"/>
    </source>
</evidence>
<organism evidence="3 5">
    <name type="scientific">Amycolatopsis azurea DSM 43854</name>
    <dbReference type="NCBI Taxonomy" id="1238180"/>
    <lineage>
        <taxon>Bacteria</taxon>
        <taxon>Bacillati</taxon>
        <taxon>Actinomycetota</taxon>
        <taxon>Actinomycetes</taxon>
        <taxon>Pseudonocardiales</taxon>
        <taxon>Pseudonocardiaceae</taxon>
        <taxon>Amycolatopsis</taxon>
    </lineage>
</organism>
<feature type="region of interest" description="Disordered" evidence="2">
    <location>
        <begin position="1"/>
        <end position="20"/>
    </location>
</feature>
<evidence type="ECO:0000256" key="2">
    <source>
        <dbReference type="SAM" id="MobiDB-lite"/>
    </source>
</evidence>
<dbReference type="InterPro" id="IPR027417">
    <property type="entry name" value="P-loop_NTPase"/>
</dbReference>
<keyword evidence="6" id="KW-1185">Reference proteome</keyword>
<name>M2QAA4_9PSEU</name>
<feature type="compositionally biased region" description="Basic and acidic residues" evidence="2">
    <location>
        <begin position="304"/>
        <end position="321"/>
    </location>
</feature>
<accession>M2QAA4</accession>
<dbReference type="PATRIC" id="fig|1238180.3.peg.7276"/>
<evidence type="ECO:0000313" key="6">
    <source>
        <dbReference type="Proteomes" id="UP000188551"/>
    </source>
</evidence>
<feature type="compositionally biased region" description="Pro residues" evidence="2">
    <location>
        <begin position="417"/>
        <end position="433"/>
    </location>
</feature>
<dbReference type="OrthoDB" id="6951663at2"/>
<evidence type="ECO:0000313" key="3">
    <source>
        <dbReference type="EMBL" id="EMD22987.1"/>
    </source>
</evidence>
<dbReference type="EMBL" id="ANMG01000083">
    <property type="protein sequence ID" value="EMD22987.1"/>
    <property type="molecule type" value="Genomic_DNA"/>
</dbReference>
<dbReference type="Proteomes" id="UP000014137">
    <property type="component" value="Unassembled WGS sequence"/>
</dbReference>
<dbReference type="SUPFAM" id="SSF52540">
    <property type="entry name" value="P-loop containing nucleoside triphosphate hydrolases"/>
    <property type="match status" value="1"/>
</dbReference>
<reference evidence="4 6" key="2">
    <citation type="submission" date="2017-02" db="EMBL/GenBank/DDBJ databases">
        <title>Amycolatopsis azurea DSM 43854 draft genome.</title>
        <authorList>
            <person name="Mayilraj S."/>
        </authorList>
    </citation>
    <scope>NUCLEOTIDE SEQUENCE [LARGE SCALE GENOMIC DNA]</scope>
    <source>
        <strain evidence="4 6">DSM 43854</strain>
    </source>
</reference>
<sequence>MAAPHRRHRHDTDFGGPLGTTELLSEAATATDPDEAARLRSQAELAGLLDRLGDVVETALDLVTAEEFSRLVWRLPNPNRTNFLRDLRVPPAKRPTPMAARDGLTRLRAWPEERRMRALQLLVSPVRRALAPALTEWCESHDDDGLRQALTDDPAQASAVRLTVFADWQRGPASVAALRIALRSKLALPSWPSELVDAVVAACRKLEAVSGGAAVTVLPVPAPEVNELFKTAEQLREALAEAQRAAARVSAELADSRTASAEDLATIAALGPQAESAQALLEGASSESEFANCLVLAEKLEEAAERASRPDEHPELERFEGLEGPPEYGEMIASVRSAASELLESDDWDDARRSRAEGLTALARLVDAAAAGEPGVAVELHQTAQAALPGDLQPLLVIALMGRLGFRPDGEPEPRDTPVPVPVPVPEPEPRPAPLAVAPPAQQAATPDVSAPTDQPDDADQAADTEGRQLTAELLGAGKLALAHHAADIIGDDQFAEATRLLTLATAVRTESGTTAKELRDSLENLDLHGFDGHQAAQLALLTAAVRAALVMADPHAGELADELSGHFERQPHLTALTSAIGKASARGLLYNQALLAELAPIAVADNDIAAAAEAAAADRDRSRNLRFPRANQIAETWWAPNGLVGRAVAIAAADRREDIETAVGTLRKLSRRQDLVAELKTIDDSLRSSGSRSLEGASRRKIIEQVVESLDLVRVWVDAVRAEASAAHGTHPVPAQVTELRARVLEEREGASGELDVLRHESADPVLAAAAAACLALLEQSIDMLDGESLRGAEPDPRAVLNRDLLRCAPLRLSADLVPARPMTLDDIRLADRTGWETAFDERLAIEDFVAARTIVDAIAEEAGRDMTPLLDRLEQAVARSRAQVRGLATEIGGRVQKSARLGQLLESARSEVLAQLEAARPDRDDLDQVRRLLDEIDCRLPEYAAKAKAELWERVTSELNKAGQLVPENAADRIRARIDAGDLATAEEYLLVALGGEEPPSAPESPDLPRFLTALDTLTATVVRDALKAAESGTVLADCLDFGPLSPAERIAAADGLHAWLDLGGDRRHRAFKPALAQALRLAGIEFTAERPAGLSDGPNRRWVELSGVKRVGDALIPAFGSLAGDQLRLMLCWNAPDVRTLFAWVTQDTSDAPVLVAVFGTLSASQRRALSKATAARPEKPVIMLDDMALAYLAAYGGGRFAATERILLPFATTNPYHPHATGNVPSEMFKGRQAERSAILERHGANLLYGGRQLGKSAVLQAAARRFEVTPDNIAVYLSLPGFGVTRKPDALWDMIVAGLAERGITAPGQRGRDAAKHAERVVKTWLGADAQRRLVLLLDESDEFFDADATTGFATTTRLRDLMNSTERRFKPVFAGLHQVQRFAQLPNQPLAAAHFGDALAIGPLAPEPAYQLMFTPMETLGISFSSDELIHRVLAYCNYQPKLLQLVGEALVRSAHERREDNPRYVINDDELERVIGSETVRQKVREAVQLTLNLDSRYKLIALVVALAALEHGADRTMATGELRDECHSWWSAGFTGQGADEFRSLLEEMSGLGVLAAADGGWRLRSSNVLRLLGSAQDIEDELFGSEWRAPTRLAAENARRTVADGLAAPLTEKQFATLIERSNRLRLVLGSRATGADHVEQLLQEEDRRVGARFTLEKATSPESYRRELRGGKPGDPHRVVFCDLGGMKVESAWTAVNQALELLPIAGVTRTVVALVSADAGEVFSATCGSDRADLADLVVPLRRVSADGLRSWFGADNLTTSFSDSGSQAELLQITGGWTNLLNQAAELAAGEARSARRVCDKIRQQLARPEGAAELVDAVGLATMPACADAFGEFVNYDEALATDDLLALLDDHGGAATMNVLRNLDVLVERPQDGMWEAEPVIAAAWRVFSTSRRGVAD</sequence>
<feature type="region of interest" description="Disordered" evidence="2">
    <location>
        <begin position="407"/>
        <end position="463"/>
    </location>
</feature>
<feature type="coiled-coil region" evidence="1">
    <location>
        <begin position="225"/>
        <end position="259"/>
    </location>
</feature>
<evidence type="ECO:0000313" key="5">
    <source>
        <dbReference type="Proteomes" id="UP000014137"/>
    </source>
</evidence>
<gene>
    <name evidence="4" type="ORF">B0293_04705</name>
    <name evidence="3" type="ORF">C791_7804</name>
</gene>
<reference evidence="3 5" key="1">
    <citation type="submission" date="2012-10" db="EMBL/GenBank/DDBJ databases">
        <title>Genome assembly of Amycolatopsis azurea DSM 43854.</title>
        <authorList>
            <person name="Khatri I."/>
            <person name="Kaur I."/>
            <person name="Subramanian S."/>
            <person name="Mayilraj S."/>
        </authorList>
    </citation>
    <scope>NUCLEOTIDE SEQUENCE [LARGE SCALE GENOMIC DNA]</scope>
    <source>
        <strain evidence="3 5">DSM 43854</strain>
    </source>
</reference>
<protein>
    <submittedName>
        <fullName evidence="3">Uncharacterized protein</fullName>
    </submittedName>
</protein>
<proteinExistence type="predicted"/>
<keyword evidence="1" id="KW-0175">Coiled coil</keyword>
<dbReference type="RefSeq" id="WP_005166178.1">
    <property type="nucleotide sequence ID" value="NZ_ANMG01000083.1"/>
</dbReference>
<evidence type="ECO:0000256" key="1">
    <source>
        <dbReference type="SAM" id="Coils"/>
    </source>
</evidence>
<dbReference type="EMBL" id="MUXN01000002">
    <property type="protein sequence ID" value="OOC08163.1"/>
    <property type="molecule type" value="Genomic_DNA"/>
</dbReference>